<feature type="region of interest" description="Disordered" evidence="1">
    <location>
        <begin position="239"/>
        <end position="269"/>
    </location>
</feature>
<feature type="domain" description="DUF2427" evidence="4">
    <location>
        <begin position="113"/>
        <end position="213"/>
    </location>
</feature>
<feature type="domain" description="Protein YTP1-like C-terminal" evidence="5">
    <location>
        <begin position="350"/>
        <end position="662"/>
    </location>
</feature>
<dbReference type="AlphaFoldDB" id="A0A167D2D5"/>
<feature type="transmembrane region" description="Helical" evidence="2">
    <location>
        <begin position="189"/>
        <end position="206"/>
    </location>
</feature>
<feature type="transmembrane region" description="Helical" evidence="2">
    <location>
        <begin position="640"/>
        <end position="661"/>
    </location>
</feature>
<feature type="transmembrane region" description="Helical" evidence="2">
    <location>
        <begin position="497"/>
        <end position="516"/>
    </location>
</feature>
<keyword evidence="2" id="KW-0472">Membrane</keyword>
<dbReference type="Pfam" id="PF10355">
    <property type="entry name" value="Ytp1"/>
    <property type="match status" value="1"/>
</dbReference>
<feature type="chain" id="PRO_5007885046" description="Integral membrane protein" evidence="3">
    <location>
        <begin position="25"/>
        <end position="668"/>
    </location>
</feature>
<dbReference type="GeneID" id="30037700"/>
<accession>A0A167D2D5</accession>
<dbReference type="OrthoDB" id="4005299at2759"/>
<feature type="transmembrane region" description="Helical" evidence="2">
    <location>
        <begin position="124"/>
        <end position="143"/>
    </location>
</feature>
<evidence type="ECO:0000256" key="2">
    <source>
        <dbReference type="SAM" id="Phobius"/>
    </source>
</evidence>
<feature type="signal peptide" evidence="3">
    <location>
        <begin position="1"/>
        <end position="24"/>
    </location>
</feature>
<evidence type="ECO:0008006" key="8">
    <source>
        <dbReference type="Google" id="ProtNLM"/>
    </source>
</evidence>
<gene>
    <name evidence="6" type="ORF">AWJ20_645</name>
</gene>
<protein>
    <recommendedName>
        <fullName evidence="8">Integral membrane protein</fullName>
    </recommendedName>
</protein>
<sequence length="668" mass="73583">MKLLRSLSPLSVLILVCALPAVSAHGDEEGHSMDMAVDAGMQGQVHPAGDHASGGMAGLGSSSISAPEMSMTPSPVSMKGHHHHGMFILDDPDLEPQQRAYWEQYNTTNYLNEEITNGKSAKGLLVAHMALTFIAWFFLYPVTVTISAEKNASSVYLVLQTLQSTVALVALFLLALYAPTAPDLYPKNAYGRMSIILFFIVVLHWTSMMIKALARWALNSSVSGPIDGTEYMLANLHHDEESRPSHDSGHGSGSNGVVTPTANTATTSGNFRPDVDASAYDMDGEEDELDSLNVDSALNHSTPVMFEVRLQERLFARLFKYPLVKSSVSRLEQSAGIIYTLINKPLFVFSFVYLLTGVAVFYRLGMANKVFPVLAHFIKGGVFFLFGILTLGRYCGAFANRGMAWNIRPGSESDPDMNFARKREAPSDSYLAPFKRPFVPKENIVSRFFSALVERIPSMEFIECFLIFFYGITNVFLERLANPHGAWAHKDLQHVSIAFMYIGGGLCGLIVESRSFRNLLSSARLNVTEEAKARSTVSFNPIAAFVVFWTGVLMSQHEQETPLATSIHAQWGILFCVAAIFRLFTYLMLYCVPPSSSQPSRPFTELVVSFCLICGGMVFIESNGQTVEAMMYLGLDSMFSLNVNVGFAVLIMSWVMAVLTIKGWLAGH</sequence>
<evidence type="ECO:0000313" key="7">
    <source>
        <dbReference type="Proteomes" id="UP000189580"/>
    </source>
</evidence>
<keyword evidence="7" id="KW-1185">Reference proteome</keyword>
<feature type="transmembrane region" description="Helical" evidence="2">
    <location>
        <begin position="155"/>
        <end position="177"/>
    </location>
</feature>
<dbReference type="PANTHER" id="PTHR31685">
    <property type="entry name" value="INTEGRAL MEMBRANE PROTEIN (AFU_ORTHOLOGUE AFUA_6G12730)-RELATED"/>
    <property type="match status" value="1"/>
</dbReference>
<feature type="transmembrane region" description="Helical" evidence="2">
    <location>
        <begin position="370"/>
        <end position="391"/>
    </location>
</feature>
<dbReference type="KEGG" id="slb:AWJ20_645"/>
<dbReference type="PANTHER" id="PTHR31685:SF3">
    <property type="entry name" value="INTEGRAL MEMBRANE PROTEIN (AFU_ORTHOLOGUE AFUA_6G12730)"/>
    <property type="match status" value="1"/>
</dbReference>
<evidence type="ECO:0000259" key="4">
    <source>
        <dbReference type="Pfam" id="PF10348"/>
    </source>
</evidence>
<feature type="transmembrane region" description="Helical" evidence="2">
    <location>
        <begin position="346"/>
        <end position="364"/>
    </location>
</feature>
<dbReference type="EMBL" id="CP014501">
    <property type="protein sequence ID" value="ANB12393.1"/>
    <property type="molecule type" value="Genomic_DNA"/>
</dbReference>
<evidence type="ECO:0000259" key="5">
    <source>
        <dbReference type="Pfam" id="PF10355"/>
    </source>
</evidence>
<feature type="transmembrane region" description="Helical" evidence="2">
    <location>
        <begin position="456"/>
        <end position="477"/>
    </location>
</feature>
<keyword evidence="2" id="KW-0812">Transmembrane</keyword>
<evidence type="ECO:0000313" key="6">
    <source>
        <dbReference type="EMBL" id="ANB12393.1"/>
    </source>
</evidence>
<keyword evidence="2" id="KW-1133">Transmembrane helix</keyword>
<evidence type="ECO:0000256" key="1">
    <source>
        <dbReference type="SAM" id="MobiDB-lite"/>
    </source>
</evidence>
<evidence type="ECO:0000256" key="3">
    <source>
        <dbReference type="SAM" id="SignalP"/>
    </source>
</evidence>
<feature type="transmembrane region" description="Helical" evidence="2">
    <location>
        <begin position="603"/>
        <end position="620"/>
    </location>
</feature>
<dbReference type="RefSeq" id="XP_018734870.1">
    <property type="nucleotide sequence ID" value="XM_018882597.1"/>
</dbReference>
<feature type="compositionally biased region" description="Basic and acidic residues" evidence="1">
    <location>
        <begin position="239"/>
        <end position="249"/>
    </location>
</feature>
<feature type="transmembrane region" description="Helical" evidence="2">
    <location>
        <begin position="569"/>
        <end position="591"/>
    </location>
</feature>
<dbReference type="Proteomes" id="UP000189580">
    <property type="component" value="Chromosome a"/>
</dbReference>
<feature type="compositionally biased region" description="Polar residues" evidence="1">
    <location>
        <begin position="257"/>
        <end position="269"/>
    </location>
</feature>
<feature type="transmembrane region" description="Helical" evidence="2">
    <location>
        <begin position="537"/>
        <end position="557"/>
    </location>
</feature>
<dbReference type="InterPro" id="IPR018827">
    <property type="entry name" value="YTP1_C"/>
</dbReference>
<organism evidence="6 7">
    <name type="scientific">Sugiyamaella lignohabitans</name>
    <dbReference type="NCBI Taxonomy" id="796027"/>
    <lineage>
        <taxon>Eukaryota</taxon>
        <taxon>Fungi</taxon>
        <taxon>Dikarya</taxon>
        <taxon>Ascomycota</taxon>
        <taxon>Saccharomycotina</taxon>
        <taxon>Dipodascomycetes</taxon>
        <taxon>Dipodascales</taxon>
        <taxon>Trichomonascaceae</taxon>
        <taxon>Sugiyamaella</taxon>
    </lineage>
</organism>
<proteinExistence type="predicted"/>
<dbReference type="InterPro" id="IPR018825">
    <property type="entry name" value="DUF2427"/>
</dbReference>
<reference evidence="6 7" key="1">
    <citation type="submission" date="2016-02" db="EMBL/GenBank/DDBJ databases">
        <title>Complete genome sequence and transcriptome regulation of the pentose utilising yeast Sugiyamaella lignohabitans.</title>
        <authorList>
            <person name="Bellasio M."/>
            <person name="Peymann A."/>
            <person name="Valli M."/>
            <person name="Sipitzky M."/>
            <person name="Graf A."/>
            <person name="Sauer M."/>
            <person name="Marx H."/>
            <person name="Mattanovich D."/>
        </authorList>
    </citation>
    <scope>NUCLEOTIDE SEQUENCE [LARGE SCALE GENOMIC DNA]</scope>
    <source>
        <strain evidence="6 7">CBS 10342</strain>
    </source>
</reference>
<keyword evidence="3" id="KW-0732">Signal</keyword>
<name>A0A167D2D5_9ASCO</name>
<dbReference type="Pfam" id="PF10348">
    <property type="entry name" value="DUF2427"/>
    <property type="match status" value="1"/>
</dbReference>